<evidence type="ECO:0000313" key="6">
    <source>
        <dbReference type="Proteomes" id="UP000290037"/>
    </source>
</evidence>
<evidence type="ECO:0000313" key="3">
    <source>
        <dbReference type="EMBL" id="RXG31018.1"/>
    </source>
</evidence>
<gene>
    <name evidence="3" type="ORF">DSM01_154</name>
    <name evidence="4" type="ORF">SAMN04487999_0862</name>
</gene>
<dbReference type="InterPro" id="IPR011335">
    <property type="entry name" value="Restrct_endonuc-II-like"/>
</dbReference>
<organism evidence="4 5">
    <name type="scientific">Leeuwenhoekiella palythoae</name>
    <dbReference type="NCBI Taxonomy" id="573501"/>
    <lineage>
        <taxon>Bacteria</taxon>
        <taxon>Pseudomonadati</taxon>
        <taxon>Bacteroidota</taxon>
        <taxon>Flavobacteriia</taxon>
        <taxon>Flavobacteriales</taxon>
        <taxon>Flavobacteriaceae</taxon>
        <taxon>Leeuwenhoekiella</taxon>
    </lineage>
</organism>
<keyword evidence="4" id="KW-0540">Nuclease</keyword>
<evidence type="ECO:0000259" key="2">
    <source>
        <dbReference type="Pfam" id="PF04480"/>
    </source>
</evidence>
<name>A0A1M5VQK9_9FLAO</name>
<dbReference type="SUPFAM" id="SSF52980">
    <property type="entry name" value="Restriction endonuclease-like"/>
    <property type="match status" value="1"/>
</dbReference>
<dbReference type="AlphaFoldDB" id="A0A1M5VQK9"/>
<proteinExistence type="predicted"/>
<dbReference type="RefSeq" id="WP_262490499.1">
    <property type="nucleotide sequence ID" value="NZ_FQXT01000002.1"/>
</dbReference>
<accession>A0A1M5VQK9</accession>
<dbReference type="Gene3D" id="3.40.960.10">
    <property type="entry name" value="VSR Endonuclease"/>
    <property type="match status" value="1"/>
</dbReference>
<evidence type="ECO:0000313" key="4">
    <source>
        <dbReference type="EMBL" id="SHH77536.1"/>
    </source>
</evidence>
<dbReference type="Pfam" id="PF02602">
    <property type="entry name" value="HEM4"/>
    <property type="match status" value="1"/>
</dbReference>
<sequence>MKRSNHIKLARLLRQDSTEVEKVLWELLRDRKINGLKFRRQHPLKGYIVDFFCYELKLVIELDGGYHNHPEQKEKDELRDLHLKALGYKVLRFSNTTVLKESKVITDTIAEYKNSKVNRSPPLSVGRGAGGEGKSILSTKKLTSAQKNLILGAGFSVVEYDAIQIEFLDVDFPKNLENLIFTSKNGVQAFLKMQPDLNTESFSCFCVGSKTESSLIKKGLNVVKTAQNAADLADFIVKNYKNAHFSFFCSVIRRDELPDYLTKNQVSFEEIVCYKTKSNPQEFKQEFDAVLFFSPSGVQSFSAVNHFKNMLSVCIGNTTAAEVQKHTQNVTVANTTTIESVIARAVKALN</sequence>
<keyword evidence="4" id="KW-0255">Endonuclease</keyword>
<dbReference type="Pfam" id="PF04480">
    <property type="entry name" value="DUF559"/>
    <property type="match status" value="1"/>
</dbReference>
<dbReference type="InterPro" id="IPR047216">
    <property type="entry name" value="Endonuclease_DUF559_bact"/>
</dbReference>
<dbReference type="PANTHER" id="PTHR38590:SF1">
    <property type="entry name" value="BLL0828 PROTEIN"/>
    <property type="match status" value="1"/>
</dbReference>
<dbReference type="EMBL" id="FQXT01000002">
    <property type="protein sequence ID" value="SHH77536.1"/>
    <property type="molecule type" value="Genomic_DNA"/>
</dbReference>
<feature type="domain" description="DUF559" evidence="2">
    <location>
        <begin position="7"/>
        <end position="111"/>
    </location>
</feature>
<dbReference type="STRING" id="573501.SAMN04487999_0862"/>
<dbReference type="GO" id="GO:0004852">
    <property type="term" value="F:uroporphyrinogen-III synthase activity"/>
    <property type="evidence" value="ECO:0007669"/>
    <property type="project" value="InterPro"/>
</dbReference>
<dbReference type="InterPro" id="IPR003754">
    <property type="entry name" value="4pyrrol_synth_uPrphyn_synth"/>
</dbReference>
<dbReference type="EMBL" id="QOVN01000001">
    <property type="protein sequence ID" value="RXG31018.1"/>
    <property type="molecule type" value="Genomic_DNA"/>
</dbReference>
<feature type="domain" description="Tetrapyrrole biosynthesis uroporphyrinogen III synthase" evidence="1">
    <location>
        <begin position="149"/>
        <end position="342"/>
    </location>
</feature>
<evidence type="ECO:0000259" key="1">
    <source>
        <dbReference type="Pfam" id="PF02602"/>
    </source>
</evidence>
<dbReference type="CDD" id="cd01038">
    <property type="entry name" value="Endonuclease_DUF559"/>
    <property type="match status" value="1"/>
</dbReference>
<dbReference type="PANTHER" id="PTHR38590">
    <property type="entry name" value="BLL0828 PROTEIN"/>
    <property type="match status" value="1"/>
</dbReference>
<dbReference type="CDD" id="cd06578">
    <property type="entry name" value="HemD"/>
    <property type="match status" value="1"/>
</dbReference>
<keyword evidence="6" id="KW-1185">Reference proteome</keyword>
<dbReference type="InterPro" id="IPR036108">
    <property type="entry name" value="4pyrrol_syn_uPrphyn_synt_sf"/>
</dbReference>
<dbReference type="InterPro" id="IPR007569">
    <property type="entry name" value="DUF559"/>
</dbReference>
<dbReference type="Proteomes" id="UP000290037">
    <property type="component" value="Unassembled WGS sequence"/>
</dbReference>
<protein>
    <submittedName>
        <fullName evidence="3">Uroporphyrinogen-III synthase</fullName>
    </submittedName>
    <submittedName>
        <fullName evidence="4">Very-short-patch-repair endonuclease</fullName>
    </submittedName>
</protein>
<reference evidence="5" key="2">
    <citation type="submission" date="2016-11" db="EMBL/GenBank/DDBJ databases">
        <authorList>
            <person name="Varghese N."/>
            <person name="Submissions S."/>
        </authorList>
    </citation>
    <scope>NUCLEOTIDE SEQUENCE [LARGE SCALE GENOMIC DNA]</scope>
    <source>
        <strain evidence="5">DSM 19859</strain>
    </source>
</reference>
<dbReference type="Gene3D" id="3.40.50.10090">
    <property type="match status" value="2"/>
</dbReference>
<dbReference type="GO" id="GO:0004519">
    <property type="term" value="F:endonuclease activity"/>
    <property type="evidence" value="ECO:0007669"/>
    <property type="project" value="UniProtKB-KW"/>
</dbReference>
<reference evidence="3 6" key="3">
    <citation type="submission" date="2018-07" db="EMBL/GenBank/DDBJ databases">
        <title>Leeuwenhoekiella genomics.</title>
        <authorList>
            <person name="Tahon G."/>
            <person name="Willems A."/>
        </authorList>
    </citation>
    <scope>NUCLEOTIDE SEQUENCE [LARGE SCALE GENOMIC DNA]</scope>
    <source>
        <strain evidence="3 6">LMG 24856</strain>
    </source>
</reference>
<dbReference type="SUPFAM" id="SSF69618">
    <property type="entry name" value="HemD-like"/>
    <property type="match status" value="1"/>
</dbReference>
<reference evidence="4" key="1">
    <citation type="submission" date="2016-11" db="EMBL/GenBank/DDBJ databases">
        <authorList>
            <person name="Jaros S."/>
            <person name="Januszkiewicz K."/>
            <person name="Wedrychowicz H."/>
        </authorList>
    </citation>
    <scope>NUCLEOTIDE SEQUENCE [LARGE SCALE GENOMIC DNA]</scope>
    <source>
        <strain evidence="4">DSM 19859</strain>
    </source>
</reference>
<dbReference type="Proteomes" id="UP000184240">
    <property type="component" value="Unassembled WGS sequence"/>
</dbReference>
<keyword evidence="4" id="KW-0378">Hydrolase</keyword>
<dbReference type="GO" id="GO:0033014">
    <property type="term" value="P:tetrapyrrole biosynthetic process"/>
    <property type="evidence" value="ECO:0007669"/>
    <property type="project" value="InterPro"/>
</dbReference>
<evidence type="ECO:0000313" key="5">
    <source>
        <dbReference type="Proteomes" id="UP000184240"/>
    </source>
</evidence>